<keyword evidence="2" id="KW-0032">Aminotransferase</keyword>
<dbReference type="InterPro" id="IPR015421">
    <property type="entry name" value="PyrdxlP-dep_Trfase_major"/>
</dbReference>
<dbReference type="Gene3D" id="3.40.640.10">
    <property type="entry name" value="Type I PLP-dependent aspartate aminotransferase-like (Major domain)"/>
    <property type="match status" value="1"/>
</dbReference>
<dbReference type="SUPFAM" id="SSF53383">
    <property type="entry name" value="PLP-dependent transferases"/>
    <property type="match status" value="1"/>
</dbReference>
<keyword evidence="2" id="KW-0808">Transferase</keyword>
<evidence type="ECO:0000259" key="1">
    <source>
        <dbReference type="Pfam" id="PF00266"/>
    </source>
</evidence>
<accession>H9BWZ9</accession>
<dbReference type="Pfam" id="PF00266">
    <property type="entry name" value="Aminotran_5"/>
    <property type="match status" value="1"/>
</dbReference>
<reference evidence="2" key="1">
    <citation type="submission" date="2011-11" db="EMBL/GenBank/DDBJ databases">
        <title>Construction and analysis of a metagenome of deep-sea sediment.</title>
        <authorList>
            <person name="Huo Y.-Y."/>
            <person name="Cheng H."/>
            <person name="Wu M."/>
        </authorList>
    </citation>
    <scope>NUCLEOTIDE SEQUENCE</scope>
</reference>
<evidence type="ECO:0000313" key="2">
    <source>
        <dbReference type="EMBL" id="AFD03321.1"/>
    </source>
</evidence>
<dbReference type="GO" id="GO:0008483">
    <property type="term" value="F:transaminase activity"/>
    <property type="evidence" value="ECO:0007669"/>
    <property type="project" value="UniProtKB-KW"/>
</dbReference>
<protein>
    <submittedName>
        <fullName evidence="2">Class V aminotransferase</fullName>
    </submittedName>
</protein>
<dbReference type="AlphaFoldDB" id="H9BWZ9"/>
<dbReference type="Gene3D" id="3.90.1150.10">
    <property type="entry name" value="Aspartate Aminotransferase, domain 1"/>
    <property type="match status" value="1"/>
</dbReference>
<dbReference type="InterPro" id="IPR000192">
    <property type="entry name" value="Aminotrans_V_dom"/>
</dbReference>
<dbReference type="InterPro" id="IPR015424">
    <property type="entry name" value="PyrdxlP-dep_Trfase"/>
</dbReference>
<name>H9BWZ9_9BACT</name>
<sequence>MSNKKMDKKELRKLFPITDKYIYLDHAGVAPVNLMALEAAGNFMESATRNAEFDYNNWTEQVEGVRADFADLISSKPEEIAFVRNTSHGISLVAGGLEWKEGDSIIVYEKTFPANIYPWLNLESKGVKVKFIKSENPFFTISDIENLVDSSTKLISLSSVEFTNSYRVDLESFGNFCREKGIYFFVDAIQTLGVFPIDVNKFNIDFLAADGHKWLLSPEGTGIFFCSNRVVHFLSPPILGWKSIVNEYEYETVDFNLKPNALKFEEGSQSILGILTLGASLKLLNKIGIQNVQDEIQRLGDLIIKLADERGFQLNTPSDKESRGGAIVFSGEFDPDVVMEKLGEKNIMVKSRGGGLRVAPHIYNTDEDVLTLFNEIDNILKDNKT</sequence>
<proteinExistence type="predicted"/>
<dbReference type="InterPro" id="IPR015422">
    <property type="entry name" value="PyrdxlP-dep_Trfase_small"/>
</dbReference>
<organism evidence="2">
    <name type="scientific">uncultured bacterium W5-15b</name>
    <dbReference type="NCBI Taxonomy" id="1130997"/>
    <lineage>
        <taxon>Bacteria</taxon>
        <taxon>environmental samples</taxon>
    </lineage>
</organism>
<dbReference type="PANTHER" id="PTHR43586">
    <property type="entry name" value="CYSTEINE DESULFURASE"/>
    <property type="match status" value="1"/>
</dbReference>
<dbReference type="PANTHER" id="PTHR43586:SF15">
    <property type="entry name" value="BLR3095 PROTEIN"/>
    <property type="match status" value="1"/>
</dbReference>
<feature type="domain" description="Aminotransferase class V" evidence="1">
    <location>
        <begin position="22"/>
        <end position="359"/>
    </location>
</feature>
<dbReference type="EMBL" id="JQ085822">
    <property type="protein sequence ID" value="AFD03321.1"/>
    <property type="molecule type" value="Genomic_DNA"/>
</dbReference>